<sequence length="175" mass="18977">MPQKKLTSVKGYANKLINVSKTLKNRMELKPAEEQRVSEAFALLAAGGPLPSAKALMNKRIYVKFLQRVEKILGLMGVVLCAVGLGVSAVVSMGEQCRVDLPHKLKKREEEIAQGDLQNIANTYSTKFFPPSNSQATTTAPALKENDHFALSVRLAGHGGMTATSQFTGDAYKLT</sequence>
<keyword evidence="1" id="KW-0812">Transmembrane</keyword>
<comment type="caution">
    <text evidence="2">The sequence shown here is derived from an EMBL/GenBank/DDBJ whole genome shotgun (WGS) entry which is preliminary data.</text>
</comment>
<evidence type="ECO:0000256" key="1">
    <source>
        <dbReference type="SAM" id="Phobius"/>
    </source>
</evidence>
<proteinExistence type="predicted"/>
<evidence type="ECO:0000313" key="3">
    <source>
        <dbReference type="Proteomes" id="UP001303473"/>
    </source>
</evidence>
<feature type="transmembrane region" description="Helical" evidence="1">
    <location>
        <begin position="72"/>
        <end position="94"/>
    </location>
</feature>
<name>A0AAN6N2R8_9PEZI</name>
<keyword evidence="1" id="KW-0472">Membrane</keyword>
<dbReference type="EMBL" id="MU853837">
    <property type="protein sequence ID" value="KAK3938101.1"/>
    <property type="molecule type" value="Genomic_DNA"/>
</dbReference>
<reference evidence="3" key="1">
    <citation type="journal article" date="2023" name="Mol. Phylogenet. Evol.">
        <title>Genome-scale phylogeny and comparative genomics of the fungal order Sordariales.</title>
        <authorList>
            <person name="Hensen N."/>
            <person name="Bonometti L."/>
            <person name="Westerberg I."/>
            <person name="Brannstrom I.O."/>
            <person name="Guillou S."/>
            <person name="Cros-Aarteil S."/>
            <person name="Calhoun S."/>
            <person name="Haridas S."/>
            <person name="Kuo A."/>
            <person name="Mondo S."/>
            <person name="Pangilinan J."/>
            <person name="Riley R."/>
            <person name="LaButti K."/>
            <person name="Andreopoulos B."/>
            <person name="Lipzen A."/>
            <person name="Chen C."/>
            <person name="Yan M."/>
            <person name="Daum C."/>
            <person name="Ng V."/>
            <person name="Clum A."/>
            <person name="Steindorff A."/>
            <person name="Ohm R.A."/>
            <person name="Martin F."/>
            <person name="Silar P."/>
            <person name="Natvig D.O."/>
            <person name="Lalanne C."/>
            <person name="Gautier V."/>
            <person name="Ament-Velasquez S.L."/>
            <person name="Kruys A."/>
            <person name="Hutchinson M.I."/>
            <person name="Powell A.J."/>
            <person name="Barry K."/>
            <person name="Miller A.N."/>
            <person name="Grigoriev I.V."/>
            <person name="Debuchy R."/>
            <person name="Gladieux P."/>
            <person name="Hiltunen Thoren M."/>
            <person name="Johannesson H."/>
        </authorList>
    </citation>
    <scope>NUCLEOTIDE SEQUENCE [LARGE SCALE GENOMIC DNA]</scope>
    <source>
        <strain evidence="3">CBS 340.73</strain>
    </source>
</reference>
<protein>
    <submittedName>
        <fullName evidence="2">Uncharacterized protein</fullName>
    </submittedName>
</protein>
<accession>A0AAN6N2R8</accession>
<dbReference type="Proteomes" id="UP001303473">
    <property type="component" value="Unassembled WGS sequence"/>
</dbReference>
<organism evidence="2 3">
    <name type="scientific">Diplogelasinospora grovesii</name>
    <dbReference type="NCBI Taxonomy" id="303347"/>
    <lineage>
        <taxon>Eukaryota</taxon>
        <taxon>Fungi</taxon>
        <taxon>Dikarya</taxon>
        <taxon>Ascomycota</taxon>
        <taxon>Pezizomycotina</taxon>
        <taxon>Sordariomycetes</taxon>
        <taxon>Sordariomycetidae</taxon>
        <taxon>Sordariales</taxon>
        <taxon>Diplogelasinosporaceae</taxon>
        <taxon>Diplogelasinospora</taxon>
    </lineage>
</organism>
<keyword evidence="1" id="KW-1133">Transmembrane helix</keyword>
<dbReference type="AlphaFoldDB" id="A0AAN6N2R8"/>
<evidence type="ECO:0000313" key="2">
    <source>
        <dbReference type="EMBL" id="KAK3938101.1"/>
    </source>
</evidence>
<gene>
    <name evidence="2" type="ORF">QBC46DRAFT_390948</name>
</gene>
<keyword evidence="3" id="KW-1185">Reference proteome</keyword>